<name>C1DSF2_AZOVD</name>
<keyword evidence="2" id="KW-1185">Reference proteome</keyword>
<evidence type="ECO:0000313" key="2">
    <source>
        <dbReference type="Proteomes" id="UP000002424"/>
    </source>
</evidence>
<dbReference type="EnsemblBacteria" id="ACO77907">
    <property type="protein sequence ID" value="ACO77907"/>
    <property type="gene ID" value="Avin_16930"/>
</dbReference>
<organism evidence="1 2">
    <name type="scientific">Azotobacter vinelandii (strain DJ / ATCC BAA-1303)</name>
    <dbReference type="NCBI Taxonomy" id="322710"/>
    <lineage>
        <taxon>Bacteria</taxon>
        <taxon>Pseudomonadati</taxon>
        <taxon>Pseudomonadota</taxon>
        <taxon>Gammaproteobacteria</taxon>
        <taxon>Pseudomonadales</taxon>
        <taxon>Pseudomonadaceae</taxon>
        <taxon>Azotobacter</taxon>
    </lineage>
</organism>
<dbReference type="EMBL" id="CP001157">
    <property type="protein sequence ID" value="ACO77907.1"/>
    <property type="molecule type" value="Genomic_DNA"/>
</dbReference>
<dbReference type="KEGG" id="avn:Avin_16930"/>
<gene>
    <name evidence="1" type="ordered locus">Avin_16930</name>
</gene>
<proteinExistence type="predicted"/>
<accession>C1DSF2</accession>
<sequence length="33" mass="3871">MTGQWQYKQMVKSVQFAGLRKRNIETTRASRGL</sequence>
<dbReference type="Proteomes" id="UP000002424">
    <property type="component" value="Chromosome"/>
</dbReference>
<reference evidence="1 2" key="1">
    <citation type="journal article" date="2009" name="J. Bacteriol.">
        <title>Genome sequence of Azotobacter vinelandii, an obligate aerobe specialized to support diverse anaerobic metabolic processes.</title>
        <authorList>
            <person name="Setubal J.C."/>
            <person name="dos Santos P."/>
            <person name="Goldman B.S."/>
            <person name="Ertesvag H."/>
            <person name="Espin G."/>
            <person name="Rubio L.M."/>
            <person name="Valla S."/>
            <person name="Almeida N.F."/>
            <person name="Balasubramanian D."/>
            <person name="Cromes L."/>
            <person name="Curatti L."/>
            <person name="Du Z."/>
            <person name="Godsy E."/>
            <person name="Goodner B."/>
            <person name="Hellner-Burris K."/>
            <person name="Hernandez J.A."/>
            <person name="Houmiel K."/>
            <person name="Imperial J."/>
            <person name="Kennedy C."/>
            <person name="Larson T.J."/>
            <person name="Latreille P."/>
            <person name="Ligon L.S."/>
            <person name="Lu J."/>
            <person name="Maerk M."/>
            <person name="Miller N.M."/>
            <person name="Norton S."/>
            <person name="O'Carroll I.P."/>
            <person name="Paulsen I."/>
            <person name="Raulfs E.C."/>
            <person name="Roemer R."/>
            <person name="Rosser J."/>
            <person name="Segura D."/>
            <person name="Slater S."/>
            <person name="Stricklin S.L."/>
            <person name="Studholme D.J."/>
            <person name="Sun J."/>
            <person name="Viana C.J."/>
            <person name="Wallin E."/>
            <person name="Wang B."/>
            <person name="Wheeler C."/>
            <person name="Zhu H."/>
            <person name="Dean D.R."/>
            <person name="Dixon R."/>
            <person name="Wood D."/>
        </authorList>
    </citation>
    <scope>NUCLEOTIDE SEQUENCE [LARGE SCALE GENOMIC DNA]</scope>
    <source>
        <strain evidence="2">DJ / ATCC BAA-1303</strain>
    </source>
</reference>
<protein>
    <submittedName>
        <fullName evidence="1">Uncharacterized protein</fullName>
    </submittedName>
</protein>
<evidence type="ECO:0000313" key="1">
    <source>
        <dbReference type="EMBL" id="ACO77907.1"/>
    </source>
</evidence>
<dbReference type="HOGENOM" id="CLU_3380293_0_0_6"/>
<dbReference type="AlphaFoldDB" id="C1DSF2"/>